<dbReference type="Gene3D" id="3.40.50.150">
    <property type="entry name" value="Vaccinia Virus protein VP39"/>
    <property type="match status" value="1"/>
</dbReference>
<dbReference type="EMBL" id="QGSY01000182">
    <property type="protein sequence ID" value="RQX09007.1"/>
    <property type="molecule type" value="Genomic_DNA"/>
</dbReference>
<keyword evidence="3" id="KW-1185">Reference proteome</keyword>
<evidence type="ECO:0000313" key="2">
    <source>
        <dbReference type="EMBL" id="RQX09007.1"/>
    </source>
</evidence>
<dbReference type="Proteomes" id="UP000266889">
    <property type="component" value="Unassembled WGS sequence"/>
</dbReference>
<keyword evidence="2" id="KW-0489">Methyltransferase</keyword>
<comment type="caution">
    <text evidence="2">The sequence shown here is derived from an EMBL/GenBank/DDBJ whole genome shotgun (WGS) entry which is preliminary data.</text>
</comment>
<dbReference type="InterPro" id="IPR013216">
    <property type="entry name" value="Methyltransf_11"/>
</dbReference>
<gene>
    <name evidence="2" type="ORF">DLJ58_16590</name>
</gene>
<reference evidence="2 3" key="1">
    <citation type="submission" date="2018-05" db="EMBL/GenBank/DDBJ databases">
        <title>Micromonospora from Atacama Desert.</title>
        <authorList>
            <person name="Carro L."/>
            <person name="Goodfellow M."/>
            <person name="Klenk H.-P."/>
        </authorList>
    </citation>
    <scope>NUCLEOTIDE SEQUENCE [LARGE SCALE GENOMIC DNA]</scope>
    <source>
        <strain evidence="2 3">LB32</strain>
    </source>
</reference>
<dbReference type="GO" id="GO:0032259">
    <property type="term" value="P:methylation"/>
    <property type="evidence" value="ECO:0007669"/>
    <property type="project" value="UniProtKB-KW"/>
</dbReference>
<dbReference type="GO" id="GO:0008757">
    <property type="term" value="F:S-adenosylmethionine-dependent methyltransferase activity"/>
    <property type="evidence" value="ECO:0007669"/>
    <property type="project" value="InterPro"/>
</dbReference>
<name>A0A3N9XQH7_9ACTN</name>
<evidence type="ECO:0000313" key="3">
    <source>
        <dbReference type="Proteomes" id="UP000266889"/>
    </source>
</evidence>
<dbReference type="SUPFAM" id="SSF53335">
    <property type="entry name" value="S-adenosyl-L-methionine-dependent methyltransferases"/>
    <property type="match status" value="1"/>
</dbReference>
<dbReference type="InterPro" id="IPR029063">
    <property type="entry name" value="SAM-dependent_MTases_sf"/>
</dbReference>
<accession>A0A3N9XQH7</accession>
<evidence type="ECO:0000259" key="1">
    <source>
        <dbReference type="Pfam" id="PF08241"/>
    </source>
</evidence>
<feature type="domain" description="Methyltransferase type 11" evidence="1">
    <location>
        <begin position="46"/>
        <end position="139"/>
    </location>
</feature>
<protein>
    <submittedName>
        <fullName evidence="2">Class I SAM-dependent methyltransferase</fullName>
    </submittedName>
</protein>
<dbReference type="PANTHER" id="PTHR43591">
    <property type="entry name" value="METHYLTRANSFERASE"/>
    <property type="match status" value="1"/>
</dbReference>
<dbReference type="CDD" id="cd02440">
    <property type="entry name" value="AdoMet_MTases"/>
    <property type="match status" value="1"/>
</dbReference>
<dbReference type="RefSeq" id="WP_124857439.1">
    <property type="nucleotide sequence ID" value="NZ_JBEXYX010000005.1"/>
</dbReference>
<proteinExistence type="predicted"/>
<organism evidence="2 3">
    <name type="scientific">Micromonospora arida</name>
    <dbReference type="NCBI Taxonomy" id="2203715"/>
    <lineage>
        <taxon>Bacteria</taxon>
        <taxon>Bacillati</taxon>
        <taxon>Actinomycetota</taxon>
        <taxon>Actinomycetes</taxon>
        <taxon>Micromonosporales</taxon>
        <taxon>Micromonosporaceae</taxon>
        <taxon>Micromonospora</taxon>
    </lineage>
</organism>
<sequence length="229" mass="25259">MPTGTGYHDELGEFFAQNADTSPYNAYTDRPAMLALAGDVAGSDILDVGCGAGHYAAELLARGARVTGIDASATVLRHAHSRAAQAQLRLHDLEQPLDFAADASFDGIVCALVIHHLTNRRQLLAEMRRVLRPAGWLVISTTHPTADWRYFGGSYYDESWVDLPHGPGALHFQRATLETFLGELLDAGFILEKLVEPRPCLELREVNEDAYARLTERPSFLAARMRSRD</sequence>
<dbReference type="AlphaFoldDB" id="A0A3N9XQH7"/>
<dbReference type="Pfam" id="PF08241">
    <property type="entry name" value="Methyltransf_11"/>
    <property type="match status" value="1"/>
</dbReference>
<keyword evidence="2" id="KW-0808">Transferase</keyword>
<dbReference type="OrthoDB" id="65624at2"/>